<feature type="transmembrane region" description="Helical" evidence="11">
    <location>
        <begin position="290"/>
        <end position="315"/>
    </location>
</feature>
<dbReference type="Gramene" id="Pp3c3_20390V3.3">
    <property type="protein sequence ID" value="Pp3c3_20390V3.3"/>
    <property type="gene ID" value="Pp3c3_20390"/>
</dbReference>
<keyword evidence="9" id="KW-0407">Ion channel</keyword>
<dbReference type="EnsemblPlants" id="Pp3c3_20390V3.5">
    <property type="protein sequence ID" value="Pp3c3_20390V3.5"/>
    <property type="gene ID" value="Pp3c3_20390"/>
</dbReference>
<reference evidence="13 15" key="1">
    <citation type="journal article" date="2008" name="Science">
        <title>The Physcomitrella genome reveals evolutionary insights into the conquest of land by plants.</title>
        <authorList>
            <person name="Rensing S."/>
            <person name="Lang D."/>
            <person name="Zimmer A."/>
            <person name="Terry A."/>
            <person name="Salamov A."/>
            <person name="Shapiro H."/>
            <person name="Nishiyama T."/>
            <person name="Perroud P.-F."/>
            <person name="Lindquist E."/>
            <person name="Kamisugi Y."/>
            <person name="Tanahashi T."/>
            <person name="Sakakibara K."/>
            <person name="Fujita T."/>
            <person name="Oishi K."/>
            <person name="Shin-I T."/>
            <person name="Kuroki Y."/>
            <person name="Toyoda A."/>
            <person name="Suzuki Y."/>
            <person name="Hashimoto A."/>
            <person name="Yamaguchi K."/>
            <person name="Sugano A."/>
            <person name="Kohara Y."/>
            <person name="Fujiyama A."/>
            <person name="Anterola A."/>
            <person name="Aoki S."/>
            <person name="Ashton N."/>
            <person name="Barbazuk W.B."/>
            <person name="Barker E."/>
            <person name="Bennetzen J."/>
            <person name="Bezanilla M."/>
            <person name="Blankenship R."/>
            <person name="Cho S.H."/>
            <person name="Dutcher S."/>
            <person name="Estelle M."/>
            <person name="Fawcett J.A."/>
            <person name="Gundlach H."/>
            <person name="Hanada K."/>
            <person name="Heyl A."/>
            <person name="Hicks K.A."/>
            <person name="Hugh J."/>
            <person name="Lohr M."/>
            <person name="Mayer K."/>
            <person name="Melkozernov A."/>
            <person name="Murata T."/>
            <person name="Nelson D."/>
            <person name="Pils B."/>
            <person name="Prigge M."/>
            <person name="Reiss B."/>
            <person name="Renner T."/>
            <person name="Rombauts S."/>
            <person name="Rushton P."/>
            <person name="Sanderfoot A."/>
            <person name="Schween G."/>
            <person name="Shiu S.-H."/>
            <person name="Stueber K."/>
            <person name="Theodoulou F.L."/>
            <person name="Tu H."/>
            <person name="Van de Peer Y."/>
            <person name="Verrier P.J."/>
            <person name="Waters E."/>
            <person name="Wood A."/>
            <person name="Yang L."/>
            <person name="Cove D."/>
            <person name="Cuming A."/>
            <person name="Hasebe M."/>
            <person name="Lucas S."/>
            <person name="Mishler D.B."/>
            <person name="Reski R."/>
            <person name="Grigoriev I."/>
            <person name="Quatrano R.S."/>
            <person name="Boore J.L."/>
        </authorList>
    </citation>
    <scope>NUCLEOTIDE SEQUENCE [LARGE SCALE GENOMIC DNA]</scope>
    <source>
        <strain evidence="14 15">cv. Gransden 2004</strain>
    </source>
</reference>
<feature type="transmembrane region" description="Helical" evidence="11">
    <location>
        <begin position="395"/>
        <end position="414"/>
    </location>
</feature>
<dbReference type="Proteomes" id="UP000006727">
    <property type="component" value="Chromosome 3"/>
</dbReference>
<feature type="region of interest" description="Disordered" evidence="10">
    <location>
        <begin position="1"/>
        <end position="25"/>
    </location>
</feature>
<dbReference type="EnsemblPlants" id="Pp3c3_20390V3.3">
    <property type="protein sequence ID" value="Pp3c3_20390V3.3"/>
    <property type="gene ID" value="Pp3c3_20390"/>
</dbReference>
<organism evidence="13">
    <name type="scientific">Physcomitrium patens</name>
    <name type="common">Spreading-leaved earth moss</name>
    <name type="synonym">Physcomitrella patens</name>
    <dbReference type="NCBI Taxonomy" id="3218"/>
    <lineage>
        <taxon>Eukaryota</taxon>
        <taxon>Viridiplantae</taxon>
        <taxon>Streptophyta</taxon>
        <taxon>Embryophyta</taxon>
        <taxon>Bryophyta</taxon>
        <taxon>Bryophytina</taxon>
        <taxon>Bryopsida</taxon>
        <taxon>Funariidae</taxon>
        <taxon>Funariales</taxon>
        <taxon>Funariaceae</taxon>
        <taxon>Physcomitrium</taxon>
    </lineage>
</organism>
<proteinExistence type="inferred from homology"/>
<keyword evidence="4 11" id="KW-0812">Transmembrane</keyword>
<dbReference type="EnsemblPlants" id="Pp3c3_20390V3.4">
    <property type="protein sequence ID" value="Pp3c3_20390V3.4"/>
    <property type="gene ID" value="Pp3c3_20390"/>
</dbReference>
<evidence type="ECO:0000256" key="10">
    <source>
        <dbReference type="SAM" id="MobiDB-lite"/>
    </source>
</evidence>
<name>A0A2K1KVA3_PHYPA</name>
<feature type="compositionally biased region" description="Basic and acidic residues" evidence="10">
    <location>
        <begin position="10"/>
        <end position="19"/>
    </location>
</feature>
<dbReference type="OMA" id="RNACHDS"/>
<protein>
    <recommendedName>
        <fullName evidence="12">Cyclic nucleotide-binding domain-containing protein</fullName>
    </recommendedName>
</protein>
<keyword evidence="6" id="KW-0406">Ion transport</keyword>
<dbReference type="PANTHER" id="PTHR45651:SF11">
    <property type="entry name" value="CYCLIC NUCLEOTIDE-GATED ION CHANNEL 20, CHLOROPLASTIC-RELATED"/>
    <property type="match status" value="1"/>
</dbReference>
<feature type="transmembrane region" description="Helical" evidence="11">
    <location>
        <begin position="168"/>
        <end position="191"/>
    </location>
</feature>
<dbReference type="Gramene" id="Pp3c3_20390V3.5">
    <property type="protein sequence ID" value="Pp3c3_20390V3.5"/>
    <property type="gene ID" value="Pp3c3_20390"/>
</dbReference>
<evidence type="ECO:0000256" key="4">
    <source>
        <dbReference type="ARBA" id="ARBA00022692"/>
    </source>
</evidence>
<comment type="similarity">
    <text evidence="2">Belongs to the cyclic nucleotide-gated cation channel (TC 1.A.1.5) family.</text>
</comment>
<dbReference type="Gene3D" id="1.10.287.70">
    <property type="match status" value="1"/>
</dbReference>
<feature type="domain" description="Cyclic nucleotide-binding" evidence="12">
    <location>
        <begin position="530"/>
        <end position="617"/>
    </location>
</feature>
<dbReference type="InterPro" id="IPR005821">
    <property type="entry name" value="Ion_trans_dom"/>
</dbReference>
<accession>A0A2K1KVA3</accession>
<evidence type="ECO:0000256" key="7">
    <source>
        <dbReference type="ARBA" id="ARBA00023136"/>
    </source>
</evidence>
<evidence type="ECO:0000256" key="5">
    <source>
        <dbReference type="ARBA" id="ARBA00022989"/>
    </source>
</evidence>
<evidence type="ECO:0000313" key="14">
    <source>
        <dbReference type="EnsemblPlants" id="Pp3c3_20390V3.1"/>
    </source>
</evidence>
<evidence type="ECO:0000256" key="8">
    <source>
        <dbReference type="ARBA" id="ARBA00023286"/>
    </source>
</evidence>
<dbReference type="EMBL" id="ABEU02000003">
    <property type="protein sequence ID" value="PNR57714.1"/>
    <property type="molecule type" value="Genomic_DNA"/>
</dbReference>
<dbReference type="GO" id="GO:0005216">
    <property type="term" value="F:monoatomic ion channel activity"/>
    <property type="evidence" value="ECO:0007669"/>
    <property type="project" value="InterPro"/>
</dbReference>
<keyword evidence="7 11" id="KW-0472">Membrane</keyword>
<dbReference type="RefSeq" id="XP_024370687.1">
    <property type="nucleotide sequence ID" value="XM_024514919.2"/>
</dbReference>
<reference evidence="13 15" key="2">
    <citation type="journal article" date="2018" name="Plant J.">
        <title>The Physcomitrella patens chromosome-scale assembly reveals moss genome structure and evolution.</title>
        <authorList>
            <person name="Lang D."/>
            <person name="Ullrich K.K."/>
            <person name="Murat F."/>
            <person name="Fuchs J."/>
            <person name="Jenkins J."/>
            <person name="Haas F.B."/>
            <person name="Piednoel M."/>
            <person name="Gundlach H."/>
            <person name="Van Bel M."/>
            <person name="Meyberg R."/>
            <person name="Vives C."/>
            <person name="Morata J."/>
            <person name="Symeonidi A."/>
            <person name="Hiss M."/>
            <person name="Muchero W."/>
            <person name="Kamisugi Y."/>
            <person name="Saleh O."/>
            <person name="Blanc G."/>
            <person name="Decker E.L."/>
            <person name="van Gessel N."/>
            <person name="Grimwood J."/>
            <person name="Hayes R.D."/>
            <person name="Graham S.W."/>
            <person name="Gunter L.E."/>
            <person name="McDaniel S.F."/>
            <person name="Hoernstein S.N.W."/>
            <person name="Larsson A."/>
            <person name="Li F.W."/>
            <person name="Perroud P.F."/>
            <person name="Phillips J."/>
            <person name="Ranjan P."/>
            <person name="Rokshar D.S."/>
            <person name="Rothfels C.J."/>
            <person name="Schneider L."/>
            <person name="Shu S."/>
            <person name="Stevenson D.W."/>
            <person name="Thummler F."/>
            <person name="Tillich M."/>
            <person name="Villarreal Aguilar J.C."/>
            <person name="Widiez T."/>
            <person name="Wong G.K."/>
            <person name="Wymore A."/>
            <person name="Zhang Y."/>
            <person name="Zimmer A.D."/>
            <person name="Quatrano R.S."/>
            <person name="Mayer K.F.X."/>
            <person name="Goodstein D."/>
            <person name="Casacuberta J.M."/>
            <person name="Vandepoele K."/>
            <person name="Reski R."/>
            <person name="Cuming A.C."/>
            <person name="Tuskan G.A."/>
            <person name="Maumus F."/>
            <person name="Salse J."/>
            <person name="Schmutz J."/>
            <person name="Rensing S.A."/>
        </authorList>
    </citation>
    <scope>NUCLEOTIDE SEQUENCE [LARGE SCALE GENOMIC DNA]</scope>
    <source>
        <strain evidence="14 15">cv. Gransden 2004</strain>
    </source>
</reference>
<evidence type="ECO:0000256" key="2">
    <source>
        <dbReference type="ARBA" id="ARBA00010486"/>
    </source>
</evidence>
<feature type="transmembrane region" description="Helical" evidence="11">
    <location>
        <begin position="426"/>
        <end position="451"/>
    </location>
</feature>
<keyword evidence="15" id="KW-1185">Reference proteome</keyword>
<evidence type="ECO:0000256" key="3">
    <source>
        <dbReference type="ARBA" id="ARBA00022448"/>
    </source>
</evidence>
<dbReference type="GO" id="GO:0016020">
    <property type="term" value="C:membrane"/>
    <property type="evidence" value="ECO:0007669"/>
    <property type="project" value="UniProtKB-SubCell"/>
</dbReference>
<dbReference type="SUPFAM" id="SSF51206">
    <property type="entry name" value="cAMP-binding domain-like"/>
    <property type="match status" value="1"/>
</dbReference>
<dbReference type="AlphaFoldDB" id="A0A2K1KVA3"/>
<dbReference type="PROSITE" id="PS50042">
    <property type="entry name" value="CNMP_BINDING_3"/>
    <property type="match status" value="1"/>
</dbReference>
<sequence>MPRGSIDKVPILRDVHPSQEDESERDIEQQMVVYAKQLSDNNAVVVGDVGAHEAGRGRKPELESGHDHRYLLMSGPLGMCNDPFCTSCPYSNVGNKRDLPRNKSIRSQEREKSWKFWKYEGVLNPHSKSIQTWNKVFVVSCLLGIFLDPLFFFPLSVDENNKCIVLDYGFASTLTAFRSVIDFLYICHIILQFRLAYKDEDSGEIVDDPARCKTRYLRGWFGFDVLAALPLPQIMVMLVIPNLKTKATGAAGNFRDLFRVTLLLQNIPRLIKFVVLVFGRSPTGIVFETAWANFVLNLFLYVLAAHVVGSSWYLFGVQRVMTCLQEVCLEEKSTLGCRDTFLDCGFGAPKAPYRDARGQWIKSTNASGSCLIQTSPYEFGIYQPMGMQIAQRHSVVIKYIYSLYWGFLQISTLGGNLVPSLYPWEVLFTMGIGALGLLMFASLIGSMQNFLQSLGRRKQEMQMRRRDVENFMERRRLPLKIRKKVRQAERFNWVSTQGVEDEEILRQLPEDLQMTIKCHVCENLLKEVRLFKHMDPEVRAAIFERLREKVYVTGSTLLRKGSPTKRMYFIARGSLSCVGHNGFMTNIGAGKFCGEELLLWHLEQGSKNSAANSRSNSFWTIRQNTMASQDVECLENVNAFVLEVDDVAYIANHFGRLLRTPRIQGILRNDSTAYRLWAAVRIQTAWRFRAKIRKRRAAREAAFRRQELQRQSNRFR</sequence>
<evidence type="ECO:0000313" key="15">
    <source>
        <dbReference type="Proteomes" id="UP000006727"/>
    </source>
</evidence>
<evidence type="ECO:0000259" key="12">
    <source>
        <dbReference type="PROSITE" id="PS50042"/>
    </source>
</evidence>
<dbReference type="GeneID" id="112280015"/>
<evidence type="ECO:0000256" key="6">
    <source>
        <dbReference type="ARBA" id="ARBA00023065"/>
    </source>
</evidence>
<feature type="transmembrane region" description="Helical" evidence="11">
    <location>
        <begin position="136"/>
        <end position="156"/>
    </location>
</feature>
<dbReference type="Gramene" id="Pp3c3_20390V3.4">
    <property type="protein sequence ID" value="Pp3c3_20390V3.4"/>
    <property type="gene ID" value="Pp3c3_20390"/>
</dbReference>
<keyword evidence="5 11" id="KW-1133">Transmembrane helix</keyword>
<reference evidence="14" key="3">
    <citation type="submission" date="2020-12" db="UniProtKB">
        <authorList>
            <consortium name="EnsemblPlants"/>
        </authorList>
    </citation>
    <scope>IDENTIFICATION</scope>
</reference>
<feature type="transmembrane region" description="Helical" evidence="11">
    <location>
        <begin position="220"/>
        <end position="240"/>
    </location>
</feature>
<evidence type="ECO:0000256" key="11">
    <source>
        <dbReference type="SAM" id="Phobius"/>
    </source>
</evidence>
<dbReference type="Gene3D" id="2.60.120.10">
    <property type="entry name" value="Jelly Rolls"/>
    <property type="match status" value="1"/>
</dbReference>
<dbReference type="InterPro" id="IPR014710">
    <property type="entry name" value="RmlC-like_jellyroll"/>
</dbReference>
<dbReference type="PANTHER" id="PTHR45651">
    <property type="entry name" value="CYCLIC NUCLEOTIDE-GATED ION CHANNEL 15-RELATED-RELATED"/>
    <property type="match status" value="1"/>
</dbReference>
<keyword evidence="3" id="KW-0813">Transport</keyword>
<keyword evidence="8" id="KW-1071">Ligand-gated ion channel</keyword>
<dbReference type="Gene3D" id="1.10.287.630">
    <property type="entry name" value="Helix hairpin bin"/>
    <property type="match status" value="1"/>
</dbReference>
<evidence type="ECO:0000256" key="9">
    <source>
        <dbReference type="ARBA" id="ARBA00023303"/>
    </source>
</evidence>
<dbReference type="SMART" id="SM00100">
    <property type="entry name" value="cNMP"/>
    <property type="match status" value="1"/>
</dbReference>
<dbReference type="SUPFAM" id="SSF81324">
    <property type="entry name" value="Voltage-gated potassium channels"/>
    <property type="match status" value="1"/>
</dbReference>
<dbReference type="Pfam" id="PF00520">
    <property type="entry name" value="Ion_trans"/>
    <property type="match status" value="1"/>
</dbReference>
<evidence type="ECO:0000256" key="1">
    <source>
        <dbReference type="ARBA" id="ARBA00004141"/>
    </source>
</evidence>
<dbReference type="OrthoDB" id="421226at2759"/>
<gene>
    <name evidence="14" type="primary">LOC112280015</name>
    <name evidence="13" type="ORF">PHYPA_004708</name>
</gene>
<dbReference type="KEGG" id="ppp:112280015"/>
<comment type="subcellular location">
    <subcellularLocation>
        <location evidence="1">Membrane</location>
        <topology evidence="1">Multi-pass membrane protein</topology>
    </subcellularLocation>
</comment>
<dbReference type="FunCoup" id="A0A2K1KVA3">
    <property type="interactions" value="122"/>
</dbReference>
<dbReference type="Gramene" id="Pp3c3_20390V3.1">
    <property type="protein sequence ID" value="Pp3c3_20390V3.1"/>
    <property type="gene ID" value="Pp3c3_20390"/>
</dbReference>
<dbReference type="EnsemblPlants" id="Pp3c3_20390V3.1">
    <property type="protein sequence ID" value="Pp3c3_20390V3.1"/>
    <property type="gene ID" value="Pp3c3_20390"/>
</dbReference>
<dbReference type="CDD" id="cd00038">
    <property type="entry name" value="CAP_ED"/>
    <property type="match status" value="1"/>
</dbReference>
<dbReference type="InterPro" id="IPR018490">
    <property type="entry name" value="cNMP-bd_dom_sf"/>
</dbReference>
<dbReference type="PaxDb" id="3218-PP1S204_120V6.2"/>
<evidence type="ECO:0000313" key="13">
    <source>
        <dbReference type="EMBL" id="PNR57714.1"/>
    </source>
</evidence>
<dbReference type="InterPro" id="IPR000595">
    <property type="entry name" value="cNMP-bd_dom"/>
</dbReference>